<dbReference type="Pfam" id="PF01086">
    <property type="entry name" value="Clathrin_lg_ch"/>
    <property type="match status" value="1"/>
</dbReference>
<comment type="similarity">
    <text evidence="2 6">Belongs to the clathrin light chain family.</text>
</comment>
<proteinExistence type="inferred from homology"/>
<evidence type="ECO:0000256" key="2">
    <source>
        <dbReference type="ARBA" id="ARBA00005263"/>
    </source>
</evidence>
<feature type="compositionally biased region" description="Low complexity" evidence="7">
    <location>
        <begin position="34"/>
        <end position="57"/>
    </location>
</feature>
<dbReference type="GO" id="GO:0072583">
    <property type="term" value="P:clathrin-dependent endocytosis"/>
    <property type="evidence" value="ECO:0007669"/>
    <property type="project" value="TreeGrafter"/>
</dbReference>
<evidence type="ECO:0000256" key="3">
    <source>
        <dbReference type="ARBA" id="ARBA00023136"/>
    </source>
</evidence>
<feature type="region of interest" description="Disordered" evidence="7">
    <location>
        <begin position="1"/>
        <end position="194"/>
    </location>
</feature>
<dbReference type="PANTHER" id="PTHR10639">
    <property type="entry name" value="CLATHRIN LIGHT CHAIN"/>
    <property type="match status" value="1"/>
</dbReference>
<dbReference type="VEuPathDB" id="CryptoDB:Cvel_16605"/>
<dbReference type="GO" id="GO:0006886">
    <property type="term" value="P:intracellular protein transport"/>
    <property type="evidence" value="ECO:0007669"/>
    <property type="project" value="InterPro"/>
</dbReference>
<evidence type="ECO:0000313" key="8">
    <source>
        <dbReference type="EMBL" id="CEM11617.1"/>
    </source>
</evidence>
<name>A0A0G4FEK8_9ALVE</name>
<evidence type="ECO:0000256" key="6">
    <source>
        <dbReference type="RuleBase" id="RU363137"/>
    </source>
</evidence>
<dbReference type="GO" id="GO:0030132">
    <property type="term" value="C:clathrin coat of coated pit"/>
    <property type="evidence" value="ECO:0007669"/>
    <property type="project" value="InterPro"/>
</dbReference>
<evidence type="ECO:0000256" key="1">
    <source>
        <dbReference type="ARBA" id="ARBA00004180"/>
    </source>
</evidence>
<keyword evidence="5 6" id="KW-0968">Cytoplasmic vesicle</keyword>
<feature type="compositionally biased region" description="Basic and acidic residues" evidence="7">
    <location>
        <begin position="113"/>
        <end position="164"/>
    </location>
</feature>
<evidence type="ECO:0000256" key="5">
    <source>
        <dbReference type="ARBA" id="ARBA00023329"/>
    </source>
</evidence>
<dbReference type="AlphaFoldDB" id="A0A0G4FEK8"/>
<accession>A0A0G4FEK8</accession>
<sequence>MDFDGPATGEFDAAPGGFDISDALGGSPGGAGEDSPSPDQQQAPAAADWGAMDDMMGFTEPAQHANGPSSYEPPAPMEGVAAEEVEKNGTTQYFKMDSANDQSPAGAEAAQRAAEKTIEDEERERQEALLLEKSHAEEKQRTKVREEANEYREKWYSQRREAIEKRKKSNRLEEEETSASRGEGTSSDPTAPCNWERTLSYIDFSKEKHNRDTSRMKTILFQLKSGGLRRP</sequence>
<keyword evidence="3 6" id="KW-0472">Membrane</keyword>
<gene>
    <name evidence="8" type="ORF">Cvel_16605</name>
</gene>
<dbReference type="GO" id="GO:0005198">
    <property type="term" value="F:structural molecule activity"/>
    <property type="evidence" value="ECO:0007669"/>
    <property type="project" value="InterPro"/>
</dbReference>
<protein>
    <recommendedName>
        <fullName evidence="6">Clathrin light chain</fullName>
    </recommendedName>
</protein>
<keyword evidence="4 6" id="KW-0168">Coated pit</keyword>
<evidence type="ECO:0000256" key="7">
    <source>
        <dbReference type="SAM" id="MobiDB-lite"/>
    </source>
</evidence>
<dbReference type="GO" id="GO:0030130">
    <property type="term" value="C:clathrin coat of trans-Golgi network vesicle"/>
    <property type="evidence" value="ECO:0007669"/>
    <property type="project" value="InterPro"/>
</dbReference>
<comment type="subcellular location">
    <subcellularLocation>
        <location evidence="1 6">Cytoplasmic vesicle membrane</location>
        <topology evidence="1 6">Peripheral membrane protein</topology>
        <orientation evidence="1 6">Cytoplasmic side</orientation>
    </subcellularLocation>
    <subcellularLocation>
        <location evidence="6">Membrane</location>
        <location evidence="6">Coated pit</location>
        <topology evidence="6">Peripheral membrane protein</topology>
        <orientation evidence="6">Cytoplasmic side</orientation>
    </subcellularLocation>
    <text evidence="6">Cytoplasmic face of coated pits and vesicles.</text>
</comment>
<evidence type="ECO:0000256" key="4">
    <source>
        <dbReference type="ARBA" id="ARBA00023176"/>
    </source>
</evidence>
<feature type="compositionally biased region" description="Polar residues" evidence="7">
    <location>
        <begin position="88"/>
        <end position="103"/>
    </location>
</feature>
<dbReference type="EMBL" id="CDMZ01000315">
    <property type="protein sequence ID" value="CEM11617.1"/>
    <property type="molecule type" value="Genomic_DNA"/>
</dbReference>
<dbReference type="GO" id="GO:0032050">
    <property type="term" value="F:clathrin heavy chain binding"/>
    <property type="evidence" value="ECO:0007669"/>
    <property type="project" value="TreeGrafter"/>
</dbReference>
<feature type="compositionally biased region" description="Polar residues" evidence="7">
    <location>
        <begin position="179"/>
        <end position="189"/>
    </location>
</feature>
<comment type="function">
    <text evidence="6">Clathrin is the major protein of the polyhedral coat of coated pits and vesicles.</text>
</comment>
<dbReference type="PANTHER" id="PTHR10639:SF7">
    <property type="entry name" value="CLATHRIN LIGHT CHAIN"/>
    <property type="match status" value="1"/>
</dbReference>
<reference evidence="8" key="1">
    <citation type="submission" date="2014-11" db="EMBL/GenBank/DDBJ databases">
        <authorList>
            <person name="Otto D Thomas"/>
            <person name="Naeem Raeece"/>
        </authorList>
    </citation>
    <scope>NUCLEOTIDE SEQUENCE</scope>
</reference>
<dbReference type="InterPro" id="IPR000996">
    <property type="entry name" value="Clathrin_L-chain"/>
</dbReference>
<organism evidence="8">
    <name type="scientific">Chromera velia CCMP2878</name>
    <dbReference type="NCBI Taxonomy" id="1169474"/>
    <lineage>
        <taxon>Eukaryota</taxon>
        <taxon>Sar</taxon>
        <taxon>Alveolata</taxon>
        <taxon>Colpodellida</taxon>
        <taxon>Chromeraceae</taxon>
        <taxon>Chromera</taxon>
    </lineage>
</organism>